<protein>
    <submittedName>
        <fullName evidence="8">PTS glucose transporter subunit IIA</fullName>
    </submittedName>
</protein>
<dbReference type="PANTHER" id="PTHR45008">
    <property type="entry name" value="PTS SYSTEM GLUCOSE-SPECIFIC EIIA COMPONENT"/>
    <property type="match status" value="1"/>
</dbReference>
<evidence type="ECO:0000259" key="7">
    <source>
        <dbReference type="PROSITE" id="PS51093"/>
    </source>
</evidence>
<evidence type="ECO:0000256" key="6">
    <source>
        <dbReference type="ARBA" id="ARBA00022777"/>
    </source>
</evidence>
<reference evidence="8 9" key="1">
    <citation type="submission" date="2019-10" db="EMBL/GenBank/DDBJ databases">
        <authorList>
            <person name="Dong K."/>
        </authorList>
    </citation>
    <scope>NUCLEOTIDE SEQUENCE [LARGE SCALE GENOMIC DNA]</scope>
    <source>
        <strain evidence="8 9">DSM 28960</strain>
    </source>
</reference>
<dbReference type="InterPro" id="IPR011055">
    <property type="entry name" value="Dup_hybrid_motif"/>
</dbReference>
<dbReference type="SUPFAM" id="SSF51261">
    <property type="entry name" value="Duplicated hybrid motif"/>
    <property type="match status" value="1"/>
</dbReference>
<dbReference type="PANTHER" id="PTHR45008:SF1">
    <property type="entry name" value="PTS SYSTEM GLUCOSE-SPECIFIC EIIA COMPONENT"/>
    <property type="match status" value="1"/>
</dbReference>
<evidence type="ECO:0000256" key="1">
    <source>
        <dbReference type="ARBA" id="ARBA00004496"/>
    </source>
</evidence>
<proteinExistence type="predicted"/>
<comment type="caution">
    <text evidence="8">The sequence shown here is derived from an EMBL/GenBank/DDBJ whole genome shotgun (WGS) entry which is preliminary data.</text>
</comment>
<dbReference type="GO" id="GO:0005737">
    <property type="term" value="C:cytoplasm"/>
    <property type="evidence" value="ECO:0007669"/>
    <property type="project" value="UniProtKB-SubCell"/>
</dbReference>
<dbReference type="GO" id="GO:0016301">
    <property type="term" value="F:kinase activity"/>
    <property type="evidence" value="ECO:0007669"/>
    <property type="project" value="UniProtKB-KW"/>
</dbReference>
<keyword evidence="5" id="KW-0598">Phosphotransferase system</keyword>
<dbReference type="PROSITE" id="PS00371">
    <property type="entry name" value="PTS_EIIA_TYPE_1_HIS"/>
    <property type="match status" value="1"/>
</dbReference>
<dbReference type="Pfam" id="PF00358">
    <property type="entry name" value="PTS_EIIA_1"/>
    <property type="match status" value="1"/>
</dbReference>
<evidence type="ECO:0000256" key="5">
    <source>
        <dbReference type="ARBA" id="ARBA00022683"/>
    </source>
</evidence>
<keyword evidence="9" id="KW-1185">Reference proteome</keyword>
<dbReference type="RefSeq" id="WP_153496797.1">
    <property type="nucleotide sequence ID" value="NZ_CAXYUY010000003.1"/>
</dbReference>
<name>A0A7X1Z958_9LACT</name>
<dbReference type="PROSITE" id="PS51093">
    <property type="entry name" value="PTS_EIIA_TYPE_1"/>
    <property type="match status" value="1"/>
</dbReference>
<dbReference type="Proteomes" id="UP000439550">
    <property type="component" value="Unassembled WGS sequence"/>
</dbReference>
<dbReference type="Gene3D" id="2.70.70.10">
    <property type="entry name" value="Glucose Permease (Domain IIA)"/>
    <property type="match status" value="1"/>
</dbReference>
<dbReference type="EMBL" id="WITJ01000012">
    <property type="protein sequence ID" value="MQW40139.1"/>
    <property type="molecule type" value="Genomic_DNA"/>
</dbReference>
<evidence type="ECO:0000256" key="2">
    <source>
        <dbReference type="ARBA" id="ARBA00022448"/>
    </source>
</evidence>
<keyword evidence="3 8" id="KW-0762">Sugar transport</keyword>
<gene>
    <name evidence="8" type="ORF">GHI93_09390</name>
</gene>
<keyword evidence="6" id="KW-0418">Kinase</keyword>
<sequence>MFGLGKRKVIKVDNGLYAPFDGEVFEIEKVSDPIFSQKVLGDGIAIQPVSSEVFAPVSGKVTVLQAHAIGFVRADGLEVLLHLGIDTVDLSEDAFHLTVKVGDVLEGGQKCGEVDWAKVSKAQLEQTSMIIFTNRVGKLERFEVDYGPSLAGNAIGEVSVSR</sequence>
<comment type="subcellular location">
    <subcellularLocation>
        <location evidence="1">Cytoplasm</location>
    </subcellularLocation>
</comment>
<dbReference type="AlphaFoldDB" id="A0A7X1Z958"/>
<dbReference type="InterPro" id="IPR001127">
    <property type="entry name" value="PTS_EIIA_1_perm"/>
</dbReference>
<dbReference type="NCBIfam" id="TIGR00830">
    <property type="entry name" value="PTBA"/>
    <property type="match status" value="1"/>
</dbReference>
<dbReference type="OrthoDB" id="9769191at2"/>
<accession>A0A7X1Z958</accession>
<organism evidence="8 9">
    <name type="scientific">Lactococcus hircilactis</name>
    <dbReference type="NCBI Taxonomy" id="1494462"/>
    <lineage>
        <taxon>Bacteria</taxon>
        <taxon>Bacillati</taxon>
        <taxon>Bacillota</taxon>
        <taxon>Bacilli</taxon>
        <taxon>Lactobacillales</taxon>
        <taxon>Streptococcaceae</taxon>
        <taxon>Lactococcus</taxon>
    </lineage>
</organism>
<evidence type="ECO:0000313" key="9">
    <source>
        <dbReference type="Proteomes" id="UP000439550"/>
    </source>
</evidence>
<keyword evidence="2" id="KW-0813">Transport</keyword>
<evidence type="ECO:0000256" key="4">
    <source>
        <dbReference type="ARBA" id="ARBA00022679"/>
    </source>
</evidence>
<feature type="domain" description="PTS EIIA type-1" evidence="7">
    <location>
        <begin position="32"/>
        <end position="134"/>
    </location>
</feature>
<keyword evidence="4" id="KW-0808">Transferase</keyword>
<evidence type="ECO:0000256" key="3">
    <source>
        <dbReference type="ARBA" id="ARBA00022597"/>
    </source>
</evidence>
<dbReference type="InterPro" id="IPR050890">
    <property type="entry name" value="PTS_EIIA_component"/>
</dbReference>
<dbReference type="GO" id="GO:0009401">
    <property type="term" value="P:phosphoenolpyruvate-dependent sugar phosphotransferase system"/>
    <property type="evidence" value="ECO:0007669"/>
    <property type="project" value="UniProtKB-KW"/>
</dbReference>
<evidence type="ECO:0000313" key="8">
    <source>
        <dbReference type="EMBL" id="MQW40139.1"/>
    </source>
</evidence>